<name>A0AAV4M5B9_CAEEX</name>
<organism evidence="1 2">
    <name type="scientific">Caerostris extrusa</name>
    <name type="common">Bark spider</name>
    <name type="synonym">Caerostris bankana</name>
    <dbReference type="NCBI Taxonomy" id="172846"/>
    <lineage>
        <taxon>Eukaryota</taxon>
        <taxon>Metazoa</taxon>
        <taxon>Ecdysozoa</taxon>
        <taxon>Arthropoda</taxon>
        <taxon>Chelicerata</taxon>
        <taxon>Arachnida</taxon>
        <taxon>Araneae</taxon>
        <taxon>Araneomorphae</taxon>
        <taxon>Entelegynae</taxon>
        <taxon>Araneoidea</taxon>
        <taxon>Araneidae</taxon>
        <taxon>Caerostris</taxon>
    </lineage>
</organism>
<dbReference type="AlphaFoldDB" id="A0AAV4M5B9"/>
<protein>
    <recommendedName>
        <fullName evidence="3">Ycf2</fullName>
    </recommendedName>
</protein>
<proteinExistence type="predicted"/>
<accession>A0AAV4M5B9</accession>
<sequence>MWLHYCFSNCTEKDHLLRGTSKKDLFCDIRLLIQKEKARSISSRDNDLKPRIQMNKWFTMSPSRSESSHNLTLGSQNSRLQTRHLSLEKQESFFFL</sequence>
<comment type="caution">
    <text evidence="1">The sequence shown here is derived from an EMBL/GenBank/DDBJ whole genome shotgun (WGS) entry which is preliminary data.</text>
</comment>
<keyword evidence="2" id="KW-1185">Reference proteome</keyword>
<evidence type="ECO:0000313" key="2">
    <source>
        <dbReference type="Proteomes" id="UP001054945"/>
    </source>
</evidence>
<gene>
    <name evidence="1" type="ORF">CEXT_765171</name>
</gene>
<evidence type="ECO:0000313" key="1">
    <source>
        <dbReference type="EMBL" id="GIX66581.1"/>
    </source>
</evidence>
<reference evidence="1 2" key="1">
    <citation type="submission" date="2021-06" db="EMBL/GenBank/DDBJ databases">
        <title>Caerostris extrusa draft genome.</title>
        <authorList>
            <person name="Kono N."/>
            <person name="Arakawa K."/>
        </authorList>
    </citation>
    <scope>NUCLEOTIDE SEQUENCE [LARGE SCALE GENOMIC DNA]</scope>
</reference>
<dbReference type="EMBL" id="BPLR01001805">
    <property type="protein sequence ID" value="GIX66581.1"/>
    <property type="molecule type" value="Genomic_DNA"/>
</dbReference>
<evidence type="ECO:0008006" key="3">
    <source>
        <dbReference type="Google" id="ProtNLM"/>
    </source>
</evidence>
<dbReference type="Proteomes" id="UP001054945">
    <property type="component" value="Unassembled WGS sequence"/>
</dbReference>